<keyword evidence="3 5" id="KW-0687">Ribonucleoprotein</keyword>
<comment type="similarity">
    <text evidence="1 5 6">Belongs to the universal ribosomal protein uL24 family.</text>
</comment>
<dbReference type="Pfam" id="PF00467">
    <property type="entry name" value="KOW"/>
    <property type="match status" value="1"/>
</dbReference>
<evidence type="ECO:0000313" key="8">
    <source>
        <dbReference type="EMBL" id="AKQ03500.1"/>
    </source>
</evidence>
<dbReference type="GO" id="GO:0003735">
    <property type="term" value="F:structural constituent of ribosome"/>
    <property type="evidence" value="ECO:0007669"/>
    <property type="project" value="InterPro"/>
</dbReference>
<dbReference type="InterPro" id="IPR008991">
    <property type="entry name" value="Translation_prot_SH3-like_sf"/>
</dbReference>
<sequence length="108" mass="12202">MLKFKIGDNIKVIQGKDKGREGKIEYIDLKGQRVLIPGINVYKKHVKGGSGKKGGIYDLPRPLSFSKVALVCPRCKKTTRVGFRVLTKEKVRICRKCGREIDSKTKKK</sequence>
<dbReference type="AlphaFoldDB" id="A0A0H4T9P6"/>
<dbReference type="Pfam" id="PF17136">
    <property type="entry name" value="ribosomal_L24"/>
    <property type="match status" value="1"/>
</dbReference>
<gene>
    <name evidence="5" type="primary">rplX</name>
</gene>
<dbReference type="GO" id="GO:0005840">
    <property type="term" value="C:ribosome"/>
    <property type="evidence" value="ECO:0007669"/>
    <property type="project" value="UniProtKB-KW"/>
</dbReference>
<evidence type="ECO:0000256" key="4">
    <source>
        <dbReference type="ARBA" id="ARBA00035206"/>
    </source>
</evidence>
<dbReference type="InterPro" id="IPR005825">
    <property type="entry name" value="Ribosomal_uL24_CS"/>
</dbReference>
<dbReference type="CDD" id="cd06089">
    <property type="entry name" value="KOW_RPL26"/>
    <property type="match status" value="1"/>
</dbReference>
<dbReference type="InterPro" id="IPR005824">
    <property type="entry name" value="KOW"/>
</dbReference>
<dbReference type="GO" id="GO:1990904">
    <property type="term" value="C:ribonucleoprotein complex"/>
    <property type="evidence" value="ECO:0007669"/>
    <property type="project" value="UniProtKB-KW"/>
</dbReference>
<comment type="subunit">
    <text evidence="5">Part of the 50S ribosomal subunit.</text>
</comment>
<dbReference type="PANTHER" id="PTHR12903">
    <property type="entry name" value="MITOCHONDRIAL RIBOSOMAL PROTEIN L24"/>
    <property type="match status" value="1"/>
</dbReference>
<dbReference type="HAMAP" id="MF_01326_B">
    <property type="entry name" value="Ribosomal_uL24_B"/>
    <property type="match status" value="1"/>
</dbReference>
<keyword evidence="5" id="KW-0699">rRNA-binding</keyword>
<dbReference type="GO" id="GO:0019843">
    <property type="term" value="F:rRNA binding"/>
    <property type="evidence" value="ECO:0007669"/>
    <property type="project" value="UniProtKB-UniRule"/>
</dbReference>
<dbReference type="SUPFAM" id="SSF50104">
    <property type="entry name" value="Translation proteins SH3-like domain"/>
    <property type="match status" value="1"/>
</dbReference>
<dbReference type="Gene3D" id="2.30.30.30">
    <property type="match status" value="1"/>
</dbReference>
<evidence type="ECO:0000256" key="3">
    <source>
        <dbReference type="ARBA" id="ARBA00023274"/>
    </source>
</evidence>
<evidence type="ECO:0000256" key="2">
    <source>
        <dbReference type="ARBA" id="ARBA00022980"/>
    </source>
</evidence>
<dbReference type="EMBL" id="KT007014">
    <property type="protein sequence ID" value="AKQ03500.1"/>
    <property type="molecule type" value="Genomic_DNA"/>
</dbReference>
<feature type="domain" description="KOW" evidence="7">
    <location>
        <begin position="3"/>
        <end position="30"/>
    </location>
</feature>
<organism evidence="8">
    <name type="scientific">uncultured Microgenomates bacterium Rifle_16ft_4_minimus_38077</name>
    <dbReference type="NCBI Taxonomy" id="1665117"/>
    <lineage>
        <taxon>Bacteria</taxon>
        <taxon>Candidatus Microgenomatota</taxon>
        <taxon>environmental samples</taxon>
    </lineage>
</organism>
<dbReference type="PROSITE" id="PS01108">
    <property type="entry name" value="RIBOSOMAL_L24"/>
    <property type="match status" value="1"/>
</dbReference>
<evidence type="ECO:0000256" key="5">
    <source>
        <dbReference type="HAMAP-Rule" id="MF_01326"/>
    </source>
</evidence>
<comment type="function">
    <text evidence="5">One of two assembly initiator proteins, it binds directly to the 5'-end of the 23S rRNA, where it nucleates assembly of the 50S subunit.</text>
</comment>
<dbReference type="GO" id="GO:0006412">
    <property type="term" value="P:translation"/>
    <property type="evidence" value="ECO:0007669"/>
    <property type="project" value="UniProtKB-UniRule"/>
</dbReference>
<dbReference type="InterPro" id="IPR014722">
    <property type="entry name" value="Rib_uL2_dom2"/>
</dbReference>
<protein>
    <recommendedName>
        <fullName evidence="4 5">Large ribosomal subunit protein uL24</fullName>
    </recommendedName>
</protein>
<evidence type="ECO:0000259" key="7">
    <source>
        <dbReference type="SMART" id="SM00739"/>
    </source>
</evidence>
<comment type="function">
    <text evidence="5">One of the proteins that surrounds the polypeptide exit tunnel on the outside of the subunit.</text>
</comment>
<dbReference type="InterPro" id="IPR057264">
    <property type="entry name" value="Ribosomal_uL24_C"/>
</dbReference>
<dbReference type="InterPro" id="IPR003256">
    <property type="entry name" value="Ribosomal_uL24"/>
</dbReference>
<dbReference type="InterPro" id="IPR041988">
    <property type="entry name" value="Ribosomal_uL24_KOW"/>
</dbReference>
<accession>A0A0H4T9P6</accession>
<name>A0A0H4T9P6_9BACT</name>
<keyword evidence="5" id="KW-0694">RNA-binding</keyword>
<evidence type="ECO:0000256" key="6">
    <source>
        <dbReference type="RuleBase" id="RU003477"/>
    </source>
</evidence>
<evidence type="ECO:0000256" key="1">
    <source>
        <dbReference type="ARBA" id="ARBA00010618"/>
    </source>
</evidence>
<dbReference type="NCBIfam" id="TIGR01079">
    <property type="entry name" value="rplX_bact"/>
    <property type="match status" value="1"/>
</dbReference>
<keyword evidence="2 5" id="KW-0689">Ribosomal protein</keyword>
<proteinExistence type="inferred from homology"/>
<dbReference type="SMART" id="SM00739">
    <property type="entry name" value="KOW"/>
    <property type="match status" value="1"/>
</dbReference>
<reference evidence="8" key="1">
    <citation type="journal article" date="2015" name="ISME J.">
        <title>Aquifer environment selects for microbial species cohorts in sediment and groundwater.</title>
        <authorList>
            <person name="Hug L.A."/>
            <person name="Thomas B.C."/>
            <person name="Brown C.T."/>
            <person name="Frischkorn K.R."/>
            <person name="Williams K.H."/>
            <person name="Tringe S.G."/>
            <person name="Banfield J.F."/>
        </authorList>
    </citation>
    <scope>NUCLEOTIDE SEQUENCE</scope>
</reference>